<evidence type="ECO:0000313" key="7">
    <source>
        <dbReference type="Proteomes" id="UP000187455"/>
    </source>
</evidence>
<dbReference type="Pfam" id="PF00350">
    <property type="entry name" value="Dynamin_N"/>
    <property type="match status" value="1"/>
</dbReference>
<feature type="compositionally biased region" description="Low complexity" evidence="3">
    <location>
        <begin position="478"/>
        <end position="502"/>
    </location>
</feature>
<proteinExistence type="predicted"/>
<dbReference type="GO" id="GO:0000266">
    <property type="term" value="P:mitochondrial fission"/>
    <property type="evidence" value="ECO:0007669"/>
    <property type="project" value="TreeGrafter"/>
</dbReference>
<dbReference type="SUPFAM" id="SSF52540">
    <property type="entry name" value="P-loop containing nucleoside triphosphate hydrolases"/>
    <property type="match status" value="1"/>
</dbReference>
<evidence type="ECO:0000256" key="1">
    <source>
        <dbReference type="ARBA" id="ARBA00022741"/>
    </source>
</evidence>
<dbReference type="Gene3D" id="1.20.120.1240">
    <property type="entry name" value="Dynamin, middle domain"/>
    <property type="match status" value="2"/>
</dbReference>
<keyword evidence="1" id="KW-0547">Nucleotide-binding</keyword>
<evidence type="ECO:0000313" key="6">
    <source>
        <dbReference type="EMBL" id="OLY77981.1"/>
    </source>
</evidence>
<dbReference type="GO" id="GO:0006897">
    <property type="term" value="P:endocytosis"/>
    <property type="evidence" value="ECO:0007669"/>
    <property type="project" value="TreeGrafter"/>
</dbReference>
<dbReference type="PROSITE" id="PS51718">
    <property type="entry name" value="G_DYNAMIN_2"/>
    <property type="match status" value="1"/>
</dbReference>
<dbReference type="EMBL" id="LSSL01007473">
    <property type="protein sequence ID" value="OLY77981.1"/>
    <property type="molecule type" value="Genomic_DNA"/>
</dbReference>
<dbReference type="InterPro" id="IPR020850">
    <property type="entry name" value="GED_dom"/>
</dbReference>
<feature type="domain" description="GED" evidence="4">
    <location>
        <begin position="590"/>
        <end position="677"/>
    </location>
</feature>
<evidence type="ECO:0000256" key="3">
    <source>
        <dbReference type="SAM" id="MobiDB-lite"/>
    </source>
</evidence>
<dbReference type="GO" id="GO:0016559">
    <property type="term" value="P:peroxisome fission"/>
    <property type="evidence" value="ECO:0007669"/>
    <property type="project" value="TreeGrafter"/>
</dbReference>
<feature type="compositionally biased region" description="Polar residues" evidence="3">
    <location>
        <begin position="547"/>
        <end position="558"/>
    </location>
</feature>
<dbReference type="GO" id="GO:0005739">
    <property type="term" value="C:mitochondrion"/>
    <property type="evidence" value="ECO:0007669"/>
    <property type="project" value="TreeGrafter"/>
</dbReference>
<dbReference type="GO" id="GO:0005777">
    <property type="term" value="C:peroxisome"/>
    <property type="evidence" value="ECO:0007669"/>
    <property type="project" value="TreeGrafter"/>
</dbReference>
<dbReference type="PANTHER" id="PTHR11566">
    <property type="entry name" value="DYNAMIN"/>
    <property type="match status" value="1"/>
</dbReference>
<dbReference type="InterPro" id="IPR022812">
    <property type="entry name" value="Dynamin"/>
</dbReference>
<dbReference type="PRINTS" id="PR00195">
    <property type="entry name" value="DYNAMIN"/>
</dbReference>
<protein>
    <submittedName>
        <fullName evidence="6">Dynamin-related protein DNM1</fullName>
    </submittedName>
</protein>
<dbReference type="STRING" id="133383.A0A1R0GM65"/>
<feature type="compositionally biased region" description="Polar residues" evidence="3">
    <location>
        <begin position="426"/>
        <end position="436"/>
    </location>
</feature>
<feature type="compositionally biased region" description="Polar residues" evidence="3">
    <location>
        <begin position="447"/>
        <end position="461"/>
    </location>
</feature>
<dbReference type="Proteomes" id="UP000187455">
    <property type="component" value="Unassembled WGS sequence"/>
</dbReference>
<dbReference type="PANTHER" id="PTHR11566:SF235">
    <property type="entry name" value="DYNAMIN-RELATED PROTEIN DNM1"/>
    <property type="match status" value="1"/>
</dbReference>
<dbReference type="InterPro" id="IPR045063">
    <property type="entry name" value="Dynamin_N"/>
</dbReference>
<feature type="compositionally biased region" description="Basic and acidic residues" evidence="3">
    <location>
        <begin position="507"/>
        <end position="516"/>
    </location>
</feature>
<comment type="caution">
    <text evidence="6">The sequence shown here is derived from an EMBL/GenBank/DDBJ whole genome shotgun (WGS) entry which is preliminary data.</text>
</comment>
<gene>
    <name evidence="6" type="ORF">AYI68_g7981</name>
</gene>
<organism evidence="6 7">
    <name type="scientific">Smittium mucronatum</name>
    <dbReference type="NCBI Taxonomy" id="133383"/>
    <lineage>
        <taxon>Eukaryota</taxon>
        <taxon>Fungi</taxon>
        <taxon>Fungi incertae sedis</taxon>
        <taxon>Zoopagomycota</taxon>
        <taxon>Kickxellomycotina</taxon>
        <taxon>Harpellomycetes</taxon>
        <taxon>Harpellales</taxon>
        <taxon>Legeriomycetaceae</taxon>
        <taxon>Smittium</taxon>
    </lineage>
</organism>
<reference evidence="6 7" key="1">
    <citation type="journal article" date="2016" name="Mol. Biol. Evol.">
        <title>Genome-Wide Survey of Gut Fungi (Harpellales) Reveals the First Horizontally Transferred Ubiquitin Gene from a Mosquito Host.</title>
        <authorList>
            <person name="Wang Y."/>
            <person name="White M.M."/>
            <person name="Kvist S."/>
            <person name="Moncalvo J.M."/>
        </authorList>
    </citation>
    <scope>NUCLEOTIDE SEQUENCE [LARGE SCALE GENOMIC DNA]</scope>
    <source>
        <strain evidence="6 7">ALG-7-W6</strain>
    </source>
</reference>
<evidence type="ECO:0000259" key="4">
    <source>
        <dbReference type="PROSITE" id="PS51388"/>
    </source>
</evidence>
<name>A0A1R0GM65_9FUNG</name>
<dbReference type="GO" id="GO:0005525">
    <property type="term" value="F:GTP binding"/>
    <property type="evidence" value="ECO:0007669"/>
    <property type="project" value="InterPro"/>
</dbReference>
<dbReference type="GO" id="GO:0008017">
    <property type="term" value="F:microtubule binding"/>
    <property type="evidence" value="ECO:0007669"/>
    <property type="project" value="TreeGrafter"/>
</dbReference>
<evidence type="ECO:0000259" key="5">
    <source>
        <dbReference type="PROSITE" id="PS51718"/>
    </source>
</evidence>
<feature type="region of interest" description="Disordered" evidence="3">
    <location>
        <begin position="364"/>
        <end position="562"/>
    </location>
</feature>
<keyword evidence="2" id="KW-0342">GTP-binding</keyword>
<dbReference type="InterPro" id="IPR003130">
    <property type="entry name" value="GED"/>
</dbReference>
<keyword evidence="7" id="KW-1185">Reference proteome</keyword>
<evidence type="ECO:0000256" key="2">
    <source>
        <dbReference type="ARBA" id="ARBA00023134"/>
    </source>
</evidence>
<dbReference type="InterPro" id="IPR001401">
    <property type="entry name" value="Dynamin_GTPase"/>
</dbReference>
<dbReference type="InterPro" id="IPR030381">
    <property type="entry name" value="G_DYNAMIN_dom"/>
</dbReference>
<dbReference type="Pfam" id="PF02212">
    <property type="entry name" value="GED"/>
    <property type="match status" value="1"/>
</dbReference>
<dbReference type="Pfam" id="PF01031">
    <property type="entry name" value="Dynamin_M"/>
    <property type="match status" value="1"/>
</dbReference>
<dbReference type="InterPro" id="IPR000375">
    <property type="entry name" value="Dynamin_stalk"/>
</dbReference>
<dbReference type="GO" id="GO:0003924">
    <property type="term" value="F:GTPase activity"/>
    <property type="evidence" value="ECO:0007669"/>
    <property type="project" value="InterPro"/>
</dbReference>
<dbReference type="PROSITE" id="PS51388">
    <property type="entry name" value="GED"/>
    <property type="match status" value="1"/>
</dbReference>
<accession>A0A1R0GM65</accession>
<dbReference type="GO" id="GO:0016020">
    <property type="term" value="C:membrane"/>
    <property type="evidence" value="ECO:0007669"/>
    <property type="project" value="TreeGrafter"/>
</dbReference>
<dbReference type="Gene3D" id="3.40.50.300">
    <property type="entry name" value="P-loop containing nucleotide triphosphate hydrolases"/>
    <property type="match status" value="1"/>
</dbReference>
<feature type="compositionally biased region" description="Acidic residues" evidence="3">
    <location>
        <begin position="390"/>
        <end position="403"/>
    </location>
</feature>
<dbReference type="GO" id="GO:0005874">
    <property type="term" value="C:microtubule"/>
    <property type="evidence" value="ECO:0007669"/>
    <property type="project" value="TreeGrafter"/>
</dbReference>
<feature type="domain" description="Dynamin-type G" evidence="5">
    <location>
        <begin position="1"/>
        <end position="134"/>
    </location>
</feature>
<sequence>MEYISNPNSIILAVSPANVDLANSESLRIAREVDPDNKRTLGVLTKIDLMDKGTSAVETLTGRVYPLRLGFLGVICRSQEDTDSNKSIAAALQDEYKFFSSHPLYRSIIQHCGSANLAKTLNSILVNHIKERLPETKNKINALISNTENILSSFGPVNDKPSTNNLARLLKIITQFSSNFSSSVEGTLSDMPTNELSGGARLYYIFHHIFAAGLENINPVLNLTNDDIRTAIRNSSGPRASLFVPELAFQLLIKPLIKSLEPPSQRCVQLAYDELIKIGDSCDTNELRRFPKLHAKVTGVVSQLLRERVQPTSAYVESIISIERAYINTNHPDFIGGAGALSELQKRSERKKLDAAKNLLLNANHPKSGSVKDLSYSGIPKNVSNKDPDLDPSNDEDSDDDSSDNSISDSRASRSDPSRNRVAHGNSRNAHLNNRPDSLFAAGNRNGRPNSSVDEPQSSFFKSFFGNDGANYKDRNPSSGNYPQQNQGQYGGQSRSQNQSSNAPRPRGGDPIHDPHFSANLKPSELPIPSLQNKGPVYNKNHPDFTDPSNNRYLNQSALPGGPRNLSIDKTLSQNLDSSLTIVERDELETTLIRLLIMSYFQIVRKQVMDLVPKAIMHFLVNEAIENLQNRLVEELYSETIAQDLMQEDPALLNEYNQTKAMLEIYKTAYDTISEII</sequence>
<dbReference type="SMART" id="SM00302">
    <property type="entry name" value="GED"/>
    <property type="match status" value="1"/>
</dbReference>
<dbReference type="OrthoDB" id="5061070at2759"/>
<dbReference type="CDD" id="cd08771">
    <property type="entry name" value="DLP_1"/>
    <property type="match status" value="1"/>
</dbReference>
<dbReference type="AlphaFoldDB" id="A0A1R0GM65"/>
<dbReference type="GO" id="GO:0048312">
    <property type="term" value="P:intracellular distribution of mitochondria"/>
    <property type="evidence" value="ECO:0007669"/>
    <property type="project" value="TreeGrafter"/>
</dbReference>
<dbReference type="InterPro" id="IPR027417">
    <property type="entry name" value="P-loop_NTPase"/>
</dbReference>